<sequence>MISTWLLCCLLATRASSGPGIAWRLEVGCDINGFFVELLGLLPALETIIPGGVVVRGLRCDELELAKLFPEEAAAVARATLRDDDPSVPEIVHGRCGEGATHERLPAYVYGQLRPRAARLMVERTRGAGDAEVYSCAARAAVVIAPTQWNAEQFGDRAVVAPEAVDPSLFSPAAAARDDDARSSIEALLGPKPAFRVLSIFKWERRKAPDVLVDGFFRAFRDADAELVIHAYRPSWERGDQDLRRVAERMRPAGNEARLTWLRGVQLSRRELRALYAAVDCFALPTRGEGWGLPVHEALAMQLPTVVTGIAGPLDITGGNGTAWLLDPGGRGRDGLARPRPEDLAAALRAIRDDPAEALRRATAGRERLARLYSPAVVARRFVEVLGSGFFLPRDGEL</sequence>
<dbReference type="Gene3D" id="3.40.50.2000">
    <property type="entry name" value="Glycogen Phosphorylase B"/>
    <property type="match status" value="1"/>
</dbReference>
<dbReference type="OrthoDB" id="2193793at2759"/>
<dbReference type="PANTHER" id="PTHR46656">
    <property type="entry name" value="PUTATIVE-RELATED"/>
    <property type="match status" value="1"/>
</dbReference>
<dbReference type="Proteomes" id="UP000789595">
    <property type="component" value="Unassembled WGS sequence"/>
</dbReference>
<evidence type="ECO:0000256" key="1">
    <source>
        <dbReference type="SAM" id="SignalP"/>
    </source>
</evidence>
<dbReference type="AlphaFoldDB" id="A0A8J2SVK2"/>
<evidence type="ECO:0000313" key="3">
    <source>
        <dbReference type="Proteomes" id="UP000789595"/>
    </source>
</evidence>
<evidence type="ECO:0000313" key="2">
    <source>
        <dbReference type="EMBL" id="CAH0375736.1"/>
    </source>
</evidence>
<evidence type="ECO:0008006" key="4">
    <source>
        <dbReference type="Google" id="ProtNLM"/>
    </source>
</evidence>
<name>A0A8J2SVK2_9STRA</name>
<accession>A0A8J2SVK2</accession>
<dbReference type="CDD" id="cd03801">
    <property type="entry name" value="GT4_PimA-like"/>
    <property type="match status" value="1"/>
</dbReference>
<proteinExistence type="predicted"/>
<reference evidence="2" key="1">
    <citation type="submission" date="2021-11" db="EMBL/GenBank/DDBJ databases">
        <authorList>
            <consortium name="Genoscope - CEA"/>
            <person name="William W."/>
        </authorList>
    </citation>
    <scope>NUCLEOTIDE SEQUENCE</scope>
</reference>
<comment type="caution">
    <text evidence="2">The sequence shown here is derived from an EMBL/GenBank/DDBJ whole genome shotgun (WGS) entry which is preliminary data.</text>
</comment>
<keyword evidence="3" id="KW-1185">Reference proteome</keyword>
<dbReference type="SUPFAM" id="SSF53756">
    <property type="entry name" value="UDP-Glycosyltransferase/glycogen phosphorylase"/>
    <property type="match status" value="1"/>
</dbReference>
<dbReference type="EMBL" id="CAKKNE010000005">
    <property type="protein sequence ID" value="CAH0375736.1"/>
    <property type="molecule type" value="Genomic_DNA"/>
</dbReference>
<feature type="signal peptide" evidence="1">
    <location>
        <begin position="1"/>
        <end position="17"/>
    </location>
</feature>
<organism evidence="2 3">
    <name type="scientific">Pelagomonas calceolata</name>
    <dbReference type="NCBI Taxonomy" id="35677"/>
    <lineage>
        <taxon>Eukaryota</taxon>
        <taxon>Sar</taxon>
        <taxon>Stramenopiles</taxon>
        <taxon>Ochrophyta</taxon>
        <taxon>Pelagophyceae</taxon>
        <taxon>Pelagomonadales</taxon>
        <taxon>Pelagomonadaceae</taxon>
        <taxon>Pelagomonas</taxon>
    </lineage>
</organism>
<dbReference type="Pfam" id="PF13692">
    <property type="entry name" value="Glyco_trans_1_4"/>
    <property type="match status" value="1"/>
</dbReference>
<protein>
    <recommendedName>
        <fullName evidence="4">Glycosyl transferase family 1 domain-containing protein</fullName>
    </recommendedName>
</protein>
<feature type="chain" id="PRO_5035262392" description="Glycosyl transferase family 1 domain-containing protein" evidence="1">
    <location>
        <begin position="18"/>
        <end position="398"/>
    </location>
</feature>
<gene>
    <name evidence="2" type="ORF">PECAL_5P02750</name>
</gene>
<dbReference type="PANTHER" id="PTHR46656:SF3">
    <property type="entry name" value="PUTATIVE-RELATED"/>
    <property type="match status" value="1"/>
</dbReference>
<keyword evidence="1" id="KW-0732">Signal</keyword>